<organism evidence="4 5">
    <name type="scientific">Hyalangium rubrum</name>
    <dbReference type="NCBI Taxonomy" id="3103134"/>
    <lineage>
        <taxon>Bacteria</taxon>
        <taxon>Pseudomonadati</taxon>
        <taxon>Myxococcota</taxon>
        <taxon>Myxococcia</taxon>
        <taxon>Myxococcales</taxon>
        <taxon>Cystobacterineae</taxon>
        <taxon>Archangiaceae</taxon>
        <taxon>Hyalangium</taxon>
    </lineage>
</organism>
<dbReference type="Pfam" id="PF18181">
    <property type="entry name" value="SLATT_1"/>
    <property type="match status" value="1"/>
</dbReference>
<feature type="transmembrane region" description="Helical" evidence="1">
    <location>
        <begin position="479"/>
        <end position="497"/>
    </location>
</feature>
<feature type="domain" description="SMODS and SLOG-associating 2TM effector" evidence="3">
    <location>
        <begin position="432"/>
        <end position="553"/>
    </location>
</feature>
<dbReference type="InterPro" id="IPR040884">
    <property type="entry name" value="SLATT_1"/>
</dbReference>
<comment type="caution">
    <text evidence="4">The sequence shown here is derived from an EMBL/GenBank/DDBJ whole genome shotgun (WGS) entry which is preliminary data.</text>
</comment>
<evidence type="ECO:0000256" key="1">
    <source>
        <dbReference type="SAM" id="Phobius"/>
    </source>
</evidence>
<feature type="transmembrane region" description="Helical" evidence="1">
    <location>
        <begin position="455"/>
        <end position="473"/>
    </location>
</feature>
<sequence length="581" mass="63580">MQPSEPGASGEIHFPNGNRARWVRAAPEAEPRELLHELGLSGPPRSLILLLGGADALDAGLNARLQQLFSRGIARAAAETGALVLDGGTQSGVMALMGQGVADRGHRSTLVGVAPAGRVTAPESAAEGDAEPRVPLEPNHSHFVLVDSDAWGGETQTLYKLASTLAGDAPVVVVLVNGGALSKQEVLRAVRRGWAVVVVQGSGRLADEVAALMRKRPRSIEDPVLAEIVSDGDLCLFPLEGSPRELKRLISRELREDSILKLAWQRFATYDANAMRQQRIFKRIQFWSLFLGLLGTLAVLVKNALPRLASSPALDLGSQALIVTLAAAVTALVSASSRFKFGAKWIVLRAHAEAIKREIYRYRCSLGGTVEHRPGRLTCEHRLASRMKSISRQLMRTEANLSALRSYTGRIPPPSVVSRGDDGFSALTPSQYIRFRLDEQLNYYRRRIDALDRQASRLQWSVIGISAVGTVLGAVGQELWISLTMALVMALTAWLGFQQAENRLMKYHQAATDLDNLKAWWSALSIEAMGLRRNFDALVENTELVLQGELTGWVHEMKDVVSRLPTQQEKAEPEDKTKTMH</sequence>
<dbReference type="RefSeq" id="WP_321550081.1">
    <property type="nucleotide sequence ID" value="NZ_JAXIVS010000014.1"/>
</dbReference>
<dbReference type="PANTHER" id="PTHR13800">
    <property type="entry name" value="TRANSIENT RECEPTOR POTENTIAL CATION CHANNEL, SUBFAMILY M, MEMBER 6"/>
    <property type="match status" value="1"/>
</dbReference>
<feature type="transmembrane region" description="Helical" evidence="1">
    <location>
        <begin position="316"/>
        <end position="335"/>
    </location>
</feature>
<feature type="domain" description="LSDAT prokaryote" evidence="2">
    <location>
        <begin position="46"/>
        <end position="228"/>
    </location>
</feature>
<reference evidence="4 5" key="1">
    <citation type="submission" date="2023-12" db="EMBL/GenBank/DDBJ databases">
        <title>the genome sequence of Hyalangium sp. s54d21.</title>
        <authorList>
            <person name="Zhang X."/>
        </authorList>
    </citation>
    <scope>NUCLEOTIDE SEQUENCE [LARGE SCALE GENOMIC DNA]</scope>
    <source>
        <strain evidence="5">s54d21</strain>
    </source>
</reference>
<dbReference type="Proteomes" id="UP001291309">
    <property type="component" value="Unassembled WGS sequence"/>
</dbReference>
<keyword evidence="1" id="KW-1133">Transmembrane helix</keyword>
<keyword evidence="1" id="KW-0472">Membrane</keyword>
<evidence type="ECO:0000259" key="3">
    <source>
        <dbReference type="Pfam" id="PF18181"/>
    </source>
</evidence>
<dbReference type="NCBIfam" id="NF033634">
    <property type="entry name" value="SLATT_1"/>
    <property type="match status" value="1"/>
</dbReference>
<dbReference type="InterPro" id="IPR025325">
    <property type="entry name" value="DUF4231"/>
</dbReference>
<feature type="transmembrane region" description="Helical" evidence="1">
    <location>
        <begin position="284"/>
        <end position="304"/>
    </location>
</feature>
<dbReference type="PANTHER" id="PTHR13800:SF12">
    <property type="entry name" value="TRANSIENT RECEPTOR POTENTIAL CATION CHANNEL SUBFAMILY M MEMBER-LIKE 2"/>
    <property type="match status" value="1"/>
</dbReference>
<dbReference type="InterPro" id="IPR050927">
    <property type="entry name" value="TRPM"/>
</dbReference>
<protein>
    <submittedName>
        <fullName evidence="4">DUF4231 domain-containing protein</fullName>
    </submittedName>
</protein>
<dbReference type="Pfam" id="PF18171">
    <property type="entry name" value="LSDAT_prok"/>
    <property type="match status" value="1"/>
</dbReference>
<dbReference type="InterPro" id="IPR041482">
    <property type="entry name" value="LSDAT_prok"/>
</dbReference>
<name>A0ABU5HH01_9BACT</name>
<dbReference type="EMBL" id="JAXIVS010000014">
    <property type="protein sequence ID" value="MDY7231370.1"/>
    <property type="molecule type" value="Genomic_DNA"/>
</dbReference>
<dbReference type="Pfam" id="PF14015">
    <property type="entry name" value="DUF4231"/>
    <property type="match status" value="1"/>
</dbReference>
<evidence type="ECO:0000313" key="5">
    <source>
        <dbReference type="Proteomes" id="UP001291309"/>
    </source>
</evidence>
<keyword evidence="5" id="KW-1185">Reference proteome</keyword>
<gene>
    <name evidence="4" type="ORF">SYV04_33575</name>
</gene>
<dbReference type="Gene3D" id="3.40.50.450">
    <property type="match status" value="1"/>
</dbReference>
<proteinExistence type="predicted"/>
<keyword evidence="1" id="KW-0812">Transmembrane</keyword>
<evidence type="ECO:0000313" key="4">
    <source>
        <dbReference type="EMBL" id="MDY7231370.1"/>
    </source>
</evidence>
<evidence type="ECO:0000259" key="2">
    <source>
        <dbReference type="Pfam" id="PF18171"/>
    </source>
</evidence>
<accession>A0ABU5HH01</accession>